<gene>
    <name evidence="3" type="ORF">KDK_68400</name>
</gene>
<dbReference type="InterPro" id="IPR050287">
    <property type="entry name" value="MTA/SAH_deaminase"/>
</dbReference>
<protein>
    <submittedName>
        <fullName evidence="3">N-ethylammeline chlorohydrolase</fullName>
    </submittedName>
</protein>
<dbReference type="InterPro" id="IPR006680">
    <property type="entry name" value="Amidohydro-rel"/>
</dbReference>
<keyword evidence="1 3" id="KW-0378">Hydrolase</keyword>
<dbReference type="Proteomes" id="UP000287188">
    <property type="component" value="Unassembled WGS sequence"/>
</dbReference>
<dbReference type="OrthoDB" id="9807210at2"/>
<evidence type="ECO:0000313" key="4">
    <source>
        <dbReference type="Proteomes" id="UP000287188"/>
    </source>
</evidence>
<dbReference type="AlphaFoldDB" id="A0A402AV74"/>
<proteinExistence type="predicted"/>
<keyword evidence="4" id="KW-1185">Reference proteome</keyword>
<dbReference type="Pfam" id="PF01979">
    <property type="entry name" value="Amidohydro_1"/>
    <property type="match status" value="1"/>
</dbReference>
<evidence type="ECO:0000259" key="2">
    <source>
        <dbReference type="Pfam" id="PF01979"/>
    </source>
</evidence>
<dbReference type="SUPFAM" id="SSF51556">
    <property type="entry name" value="Metallo-dependent hydrolases"/>
    <property type="match status" value="1"/>
</dbReference>
<accession>A0A402AV74</accession>
<dbReference type="EMBL" id="BIFS01000002">
    <property type="protein sequence ID" value="GCE23040.1"/>
    <property type="molecule type" value="Genomic_DNA"/>
</dbReference>
<dbReference type="InterPro" id="IPR032466">
    <property type="entry name" value="Metal_Hydrolase"/>
</dbReference>
<dbReference type="PANTHER" id="PTHR43794">
    <property type="entry name" value="AMINOHYDROLASE SSNA-RELATED"/>
    <property type="match status" value="1"/>
</dbReference>
<evidence type="ECO:0000256" key="1">
    <source>
        <dbReference type="ARBA" id="ARBA00022801"/>
    </source>
</evidence>
<evidence type="ECO:0000313" key="3">
    <source>
        <dbReference type="EMBL" id="GCE23040.1"/>
    </source>
</evidence>
<reference evidence="4" key="1">
    <citation type="submission" date="2018-12" db="EMBL/GenBank/DDBJ databases">
        <title>Tengunoibacter tsumagoiensis gen. nov., sp. nov., Dictyobacter kobayashii sp. nov., D. alpinus sp. nov., and D. joshuensis sp. nov. and description of Dictyobacteraceae fam. nov. within the order Ktedonobacterales isolated from Tengu-no-mugimeshi.</title>
        <authorList>
            <person name="Wang C.M."/>
            <person name="Zheng Y."/>
            <person name="Sakai Y."/>
            <person name="Toyoda A."/>
            <person name="Minakuchi Y."/>
            <person name="Abe K."/>
            <person name="Yokota A."/>
            <person name="Yabe S."/>
        </authorList>
    </citation>
    <scope>NUCLEOTIDE SEQUENCE [LARGE SCALE GENOMIC DNA]</scope>
    <source>
        <strain evidence="4">Uno11</strain>
    </source>
</reference>
<name>A0A402AV74_9CHLR</name>
<organism evidence="3 4">
    <name type="scientific">Dictyobacter kobayashii</name>
    <dbReference type="NCBI Taxonomy" id="2014872"/>
    <lineage>
        <taxon>Bacteria</taxon>
        <taxon>Bacillati</taxon>
        <taxon>Chloroflexota</taxon>
        <taxon>Ktedonobacteria</taxon>
        <taxon>Ktedonobacterales</taxon>
        <taxon>Dictyobacteraceae</taxon>
        <taxon>Dictyobacter</taxon>
    </lineage>
</organism>
<feature type="domain" description="Amidohydrolase-related" evidence="2">
    <location>
        <begin position="72"/>
        <end position="451"/>
    </location>
</feature>
<dbReference type="Gene3D" id="2.30.40.10">
    <property type="entry name" value="Urease, subunit C, domain 1"/>
    <property type="match status" value="1"/>
</dbReference>
<dbReference type="Gene3D" id="3.20.20.140">
    <property type="entry name" value="Metal-dependent hydrolases"/>
    <property type="match status" value="1"/>
</dbReference>
<dbReference type="InterPro" id="IPR011059">
    <property type="entry name" value="Metal-dep_hydrolase_composite"/>
</dbReference>
<dbReference type="RefSeq" id="WP_126556542.1">
    <property type="nucleotide sequence ID" value="NZ_BIFS01000002.1"/>
</dbReference>
<dbReference type="PANTHER" id="PTHR43794:SF11">
    <property type="entry name" value="AMIDOHYDROLASE-RELATED DOMAIN-CONTAINING PROTEIN"/>
    <property type="match status" value="1"/>
</dbReference>
<dbReference type="GO" id="GO:0016810">
    <property type="term" value="F:hydrolase activity, acting on carbon-nitrogen (but not peptide) bonds"/>
    <property type="evidence" value="ECO:0007669"/>
    <property type="project" value="InterPro"/>
</dbReference>
<comment type="caution">
    <text evidence="3">The sequence shown here is derived from an EMBL/GenBank/DDBJ whole genome shotgun (WGS) entry which is preliminary data.</text>
</comment>
<dbReference type="SUPFAM" id="SSF51338">
    <property type="entry name" value="Composite domain of metallo-dependent hydrolases"/>
    <property type="match status" value="2"/>
</dbReference>
<sequence>MTLQSFGLGGRQQQQAILIENCRLLSQEDPSGLVSGDILVVGNIIEAIGKAGTLRAPDDVLCHTLTGENVLAVAGMINAHTHSPENILKAALPSMPVEIWGLALYNDYIAWTPQLTYLSALAGALEMLKTGTTAVLDHHWTVVGVSAEHLNAVMQAYHDCGIRATVAPFLEDRDLLLEAGERYGVSFPAHPYVDRFDNWVPLEEQFAVIEQFMQNWHGGAGGRLRGMPGPVGIQWCSPDLLHSCLEIAQKYQVGMHLHALETQFQANMVEKMLGKKGLQFLQDEGALKAGTSLAHAIWLEPGDLSLLAQTQTTVVHNPISNLRLGSGRFQLEEAIQQGVHVALGSDGSASNDTQNMFEVLKMTGLVHNQAHIPYKRWPRPAQIIEMATHAGALALGYQHELGRLAPGQLADIVLLDLLDSSFLPLHEPLLHLVYGKPDTAVDSVIVNGQLVLEHKKSTYIDESALYEEIRRTCQPAWPGIQAFINMTPATGEVIASFQKLYQFGGGH</sequence>